<dbReference type="InterPro" id="IPR036465">
    <property type="entry name" value="vWFA_dom_sf"/>
</dbReference>
<dbReference type="Gene3D" id="3.40.50.410">
    <property type="entry name" value="von Willebrand factor, type A domain"/>
    <property type="match status" value="1"/>
</dbReference>
<organism evidence="4 5">
    <name type="scientific">Adineta steineri</name>
    <dbReference type="NCBI Taxonomy" id="433720"/>
    <lineage>
        <taxon>Eukaryota</taxon>
        <taxon>Metazoa</taxon>
        <taxon>Spiralia</taxon>
        <taxon>Gnathifera</taxon>
        <taxon>Rotifera</taxon>
        <taxon>Eurotatoria</taxon>
        <taxon>Bdelloidea</taxon>
        <taxon>Adinetida</taxon>
        <taxon>Adinetidae</taxon>
        <taxon>Adineta</taxon>
    </lineage>
</organism>
<dbReference type="CDD" id="cd00198">
    <property type="entry name" value="vWFA"/>
    <property type="match status" value="1"/>
</dbReference>
<evidence type="ECO:0000313" key="4">
    <source>
        <dbReference type="EMBL" id="CAF3592774.1"/>
    </source>
</evidence>
<dbReference type="EMBL" id="CAJNOG010000003">
    <property type="protein sequence ID" value="CAF0726682.1"/>
    <property type="molecule type" value="Genomic_DNA"/>
</dbReference>
<dbReference type="Proteomes" id="UP000663845">
    <property type="component" value="Unassembled WGS sequence"/>
</dbReference>
<reference evidence="4" key="1">
    <citation type="submission" date="2021-02" db="EMBL/GenBank/DDBJ databases">
        <authorList>
            <person name="Nowell W R."/>
        </authorList>
    </citation>
    <scope>NUCLEOTIDE SEQUENCE</scope>
</reference>
<dbReference type="InterPro" id="IPR013083">
    <property type="entry name" value="Znf_RING/FYVE/PHD"/>
</dbReference>
<dbReference type="InterPro" id="IPR002035">
    <property type="entry name" value="VWF_A"/>
</dbReference>
<evidence type="ECO:0000313" key="3">
    <source>
        <dbReference type="EMBL" id="CAF0726682.1"/>
    </source>
</evidence>
<dbReference type="Gene3D" id="3.30.40.10">
    <property type="entry name" value="Zinc/RING finger domain, C3HC4 (zinc finger)"/>
    <property type="match status" value="1"/>
</dbReference>
<protein>
    <recommendedName>
        <fullName evidence="2">VWFA domain-containing protein</fullName>
    </recommendedName>
</protein>
<gene>
    <name evidence="3" type="ORF">JYZ213_LOCUS851</name>
    <name evidence="4" type="ORF">OXD698_LOCUS6000</name>
</gene>
<dbReference type="Proteomes" id="UP000663844">
    <property type="component" value="Unassembled WGS sequence"/>
</dbReference>
<dbReference type="AlphaFoldDB" id="A0A818MPY6"/>
<proteinExistence type="predicted"/>
<evidence type="ECO:0000313" key="5">
    <source>
        <dbReference type="Proteomes" id="UP000663844"/>
    </source>
</evidence>
<feature type="domain" description="VWFA" evidence="2">
    <location>
        <begin position="78"/>
        <end position="267"/>
    </location>
</feature>
<feature type="compositionally biased region" description="Polar residues" evidence="1">
    <location>
        <begin position="303"/>
        <end position="314"/>
    </location>
</feature>
<dbReference type="PROSITE" id="PS50234">
    <property type="entry name" value="VWFA"/>
    <property type="match status" value="1"/>
</dbReference>
<dbReference type="Pfam" id="PF13519">
    <property type="entry name" value="VWA_2"/>
    <property type="match status" value="1"/>
</dbReference>
<dbReference type="SMART" id="SM00327">
    <property type="entry name" value="VWA"/>
    <property type="match status" value="1"/>
</dbReference>
<evidence type="ECO:0000256" key="1">
    <source>
        <dbReference type="SAM" id="MobiDB-lite"/>
    </source>
</evidence>
<accession>A0A818MPY6</accession>
<evidence type="ECO:0000259" key="2">
    <source>
        <dbReference type="PROSITE" id="PS50234"/>
    </source>
</evidence>
<dbReference type="EMBL" id="CAJOAZ010000253">
    <property type="protein sequence ID" value="CAF3592774.1"/>
    <property type="molecule type" value="Genomic_DNA"/>
</dbReference>
<dbReference type="SUPFAM" id="SSF57850">
    <property type="entry name" value="RING/U-box"/>
    <property type="match status" value="1"/>
</dbReference>
<feature type="region of interest" description="Disordered" evidence="1">
    <location>
        <begin position="290"/>
        <end position="314"/>
    </location>
</feature>
<dbReference type="SUPFAM" id="SSF53300">
    <property type="entry name" value="vWA-like"/>
    <property type="match status" value="1"/>
</dbReference>
<name>A0A818MPY6_9BILA</name>
<sequence length="314" mass="36039">MIMATGEGKFTCSVCKQLFKNPVVHKSCGISFDRECLRNLCPEQQCQQVIIEDDLIPNRCLLNVVDEYRLTLVSPPVYYMILLDCSTSMWYSDAWLPFALGESRFVYAIDFVNEFFERKLNSITEKVSLVTFDTASLQRFDFQVINENHIAMLKDLKCDGQDTALFDAIDFCYDRLEELNKRLGNQQSNLYLLVLTDGQNNFGLKESKHAENLLFRSKKLHISGHMIQIGSKNRKTTRMLCKILQFQYNHFKGGNVNEFVNSLINTLTTKARTRVQSTKNIAEQLIDQLPDVPDTPIEGPNKPIQTPTRQLESA</sequence>
<comment type="caution">
    <text evidence="4">The sequence shown here is derived from an EMBL/GenBank/DDBJ whole genome shotgun (WGS) entry which is preliminary data.</text>
</comment>